<dbReference type="InterPro" id="IPR023614">
    <property type="entry name" value="Porin_dom_sf"/>
</dbReference>
<feature type="region of interest" description="Disordered" evidence="10">
    <location>
        <begin position="1"/>
        <end position="62"/>
    </location>
</feature>
<dbReference type="CDD" id="cd07305">
    <property type="entry name" value="Porin3_Tom40"/>
    <property type="match status" value="1"/>
</dbReference>
<dbReference type="FunFam" id="2.40.160.10:FF:000005">
    <property type="entry name" value="mitochondrial import receptor subunit TOM40 homolog"/>
    <property type="match status" value="1"/>
</dbReference>
<evidence type="ECO:0000256" key="7">
    <source>
        <dbReference type="ARBA" id="ARBA00022927"/>
    </source>
</evidence>
<dbReference type="EMBL" id="CAHIKZ030001541">
    <property type="protein sequence ID" value="CAE1267535.1"/>
    <property type="molecule type" value="Genomic_DNA"/>
</dbReference>
<protein>
    <submittedName>
        <fullName evidence="11">TOM40</fullName>
    </submittedName>
</protein>
<comment type="subcellular location">
    <subcellularLocation>
        <location evidence="1">Mitochondrion outer membrane</location>
        <topology evidence="1">Multi-pass membrane protein</topology>
    </subcellularLocation>
</comment>
<dbReference type="GO" id="GO:0008320">
    <property type="term" value="F:protein transmembrane transporter activity"/>
    <property type="evidence" value="ECO:0007669"/>
    <property type="project" value="InterPro"/>
</dbReference>
<keyword evidence="4" id="KW-1134">Transmembrane beta strand</keyword>
<dbReference type="GO" id="GO:0030150">
    <property type="term" value="P:protein import into mitochondrial matrix"/>
    <property type="evidence" value="ECO:0007669"/>
    <property type="project" value="InterPro"/>
</dbReference>
<comment type="caution">
    <text evidence="11">The sequence shown here is derived from an EMBL/GenBank/DDBJ whole genome shotgun (WGS) entry which is preliminary data.</text>
</comment>
<evidence type="ECO:0000256" key="9">
    <source>
        <dbReference type="ARBA" id="ARBA00023136"/>
    </source>
</evidence>
<evidence type="ECO:0000256" key="10">
    <source>
        <dbReference type="SAM" id="MobiDB-lite"/>
    </source>
</evidence>
<keyword evidence="3" id="KW-0813">Transport</keyword>
<organism evidence="11 12">
    <name type="scientific">Acanthosepion pharaonis</name>
    <name type="common">Pharaoh cuttlefish</name>
    <name type="synonym">Sepia pharaonis</name>
    <dbReference type="NCBI Taxonomy" id="158019"/>
    <lineage>
        <taxon>Eukaryota</taxon>
        <taxon>Metazoa</taxon>
        <taxon>Spiralia</taxon>
        <taxon>Lophotrochozoa</taxon>
        <taxon>Mollusca</taxon>
        <taxon>Cephalopoda</taxon>
        <taxon>Coleoidea</taxon>
        <taxon>Decapodiformes</taxon>
        <taxon>Sepiida</taxon>
        <taxon>Sepiina</taxon>
        <taxon>Sepiidae</taxon>
        <taxon>Acanthosepion</taxon>
    </lineage>
</organism>
<comment type="similarity">
    <text evidence="2">Belongs to the Tom40 family.</text>
</comment>
<dbReference type="PANTHER" id="PTHR10802">
    <property type="entry name" value="MITOCHONDRIAL IMPORT RECEPTOR SUBUNIT TOM40"/>
    <property type="match status" value="1"/>
</dbReference>
<keyword evidence="7" id="KW-0653">Protein transport</keyword>
<keyword evidence="12" id="KW-1185">Reference proteome</keyword>
<evidence type="ECO:0000256" key="5">
    <source>
        <dbReference type="ARBA" id="ARBA00022692"/>
    </source>
</evidence>
<keyword evidence="5" id="KW-0812">Transmembrane</keyword>
<dbReference type="InterPro" id="IPR037930">
    <property type="entry name" value="Tom40"/>
</dbReference>
<sequence length="342" mass="36951">MGNVHATSQPPMAASPPLIAPPPPPSKDPVSAPHPGTPGAPPSDSGQTPPPPSNNPGTFEDLHKKCKDVFPQIFEGGKLIISKGLSSHFQVSHTVSMSTFQPTGYRFGGTYVGTKMYGPQEAYPVLIGDTDVSGNMNANIIHQFTERLRTKFVSQIQNSKWLATQFATDYRGDNYTVSCTLGNVDIINESGIAVAQYLQKVSPSLMLGAELLYQYGSTLPGNEMAMLSLAGKYTADKWQLSANCSLAAGGVHLCYYQEIAENLEVGIELETNVRLQESVTTAGYQYEIPNAGMTFRGQLDTNWCVGAILEKKLLPFPFTFALSGYANHTKSQYRFGVGLIVG</sequence>
<dbReference type="AlphaFoldDB" id="A0A812CGL5"/>
<evidence type="ECO:0000256" key="2">
    <source>
        <dbReference type="ARBA" id="ARBA00010510"/>
    </source>
</evidence>
<evidence type="ECO:0000313" key="11">
    <source>
        <dbReference type="EMBL" id="CAE1267535.1"/>
    </source>
</evidence>
<feature type="compositionally biased region" description="Pro residues" evidence="10">
    <location>
        <begin position="18"/>
        <end position="27"/>
    </location>
</feature>
<evidence type="ECO:0000256" key="1">
    <source>
        <dbReference type="ARBA" id="ARBA00004374"/>
    </source>
</evidence>
<proteinExistence type="inferred from homology"/>
<dbReference type="InterPro" id="IPR027246">
    <property type="entry name" value="Porin_Euk/Tom40"/>
</dbReference>
<dbReference type="OrthoDB" id="19656at2759"/>
<keyword evidence="9" id="KW-0472">Membrane</keyword>
<accession>A0A812CGL5</accession>
<dbReference type="Pfam" id="PF01459">
    <property type="entry name" value="Porin_3"/>
    <property type="match status" value="1"/>
</dbReference>
<evidence type="ECO:0000256" key="3">
    <source>
        <dbReference type="ARBA" id="ARBA00022448"/>
    </source>
</evidence>
<evidence type="ECO:0000256" key="6">
    <source>
        <dbReference type="ARBA" id="ARBA00022787"/>
    </source>
</evidence>
<keyword evidence="8" id="KW-0496">Mitochondrion</keyword>
<evidence type="ECO:0000256" key="4">
    <source>
        <dbReference type="ARBA" id="ARBA00022452"/>
    </source>
</evidence>
<dbReference type="Proteomes" id="UP000597762">
    <property type="component" value="Unassembled WGS sequence"/>
</dbReference>
<evidence type="ECO:0000256" key="8">
    <source>
        <dbReference type="ARBA" id="ARBA00023128"/>
    </source>
</evidence>
<dbReference type="Gene3D" id="2.40.160.10">
    <property type="entry name" value="Porin"/>
    <property type="match status" value="1"/>
</dbReference>
<dbReference type="GO" id="GO:0005741">
    <property type="term" value="C:mitochondrial outer membrane"/>
    <property type="evidence" value="ECO:0007669"/>
    <property type="project" value="UniProtKB-SubCell"/>
</dbReference>
<gene>
    <name evidence="11" type="ORF">SPHA_35631</name>
</gene>
<name>A0A812CGL5_ACAPH</name>
<evidence type="ECO:0000313" key="12">
    <source>
        <dbReference type="Proteomes" id="UP000597762"/>
    </source>
</evidence>
<reference evidence="11" key="1">
    <citation type="submission" date="2021-01" db="EMBL/GenBank/DDBJ databases">
        <authorList>
            <person name="Li R."/>
            <person name="Bekaert M."/>
        </authorList>
    </citation>
    <scope>NUCLEOTIDE SEQUENCE</scope>
    <source>
        <strain evidence="11">Farmed</strain>
    </source>
</reference>
<keyword evidence="6" id="KW-1000">Mitochondrion outer membrane</keyword>